<comment type="caution">
    <text evidence="1">The sequence shown here is derived from an EMBL/GenBank/DDBJ whole genome shotgun (WGS) entry which is preliminary data.</text>
</comment>
<reference evidence="2" key="1">
    <citation type="journal article" date="2017" name="Nat. Microbiol.">
        <title>Global analysis of biosynthetic gene clusters reveals vast potential of secondary metabolite production in Penicillium species.</title>
        <authorList>
            <person name="Nielsen J.C."/>
            <person name="Grijseels S."/>
            <person name="Prigent S."/>
            <person name="Ji B."/>
            <person name="Dainat J."/>
            <person name="Nielsen K.F."/>
            <person name="Frisvad J.C."/>
            <person name="Workman M."/>
            <person name="Nielsen J."/>
        </authorList>
    </citation>
    <scope>NUCLEOTIDE SEQUENCE [LARGE SCALE GENOMIC DNA]</scope>
    <source>
        <strain evidence="2">IBT 4502</strain>
    </source>
</reference>
<keyword evidence="2" id="KW-1185">Reference proteome</keyword>
<dbReference type="AlphaFoldDB" id="A0A1V6N5V8"/>
<gene>
    <name evidence="1" type="ORF">PENPOL_c028G02950</name>
</gene>
<sequence>MFSSSSSFVKPKIPEPVPIPTNDNIASWPTALRYILKTYDTLKSCEAPLAPSGLVSLVTCFVSSRYSSSAFEPYINTAPSVHIAYQRLYPFAVHTYNTMLEKFHNFSLRARPKYQYREKAETSIFYCIVGSSASANKRDSIRSARSILA</sequence>
<proteinExistence type="predicted"/>
<name>A0A1V6N5V8_PENPO</name>
<organism evidence="1 2">
    <name type="scientific">Penicillium polonicum</name>
    <dbReference type="NCBI Taxonomy" id="60169"/>
    <lineage>
        <taxon>Eukaryota</taxon>
        <taxon>Fungi</taxon>
        <taxon>Dikarya</taxon>
        <taxon>Ascomycota</taxon>
        <taxon>Pezizomycotina</taxon>
        <taxon>Eurotiomycetes</taxon>
        <taxon>Eurotiomycetidae</taxon>
        <taxon>Eurotiales</taxon>
        <taxon>Aspergillaceae</taxon>
        <taxon>Penicillium</taxon>
    </lineage>
</organism>
<dbReference type="EMBL" id="MDYM01000028">
    <property type="protein sequence ID" value="OQD60090.1"/>
    <property type="molecule type" value="Genomic_DNA"/>
</dbReference>
<dbReference type="Proteomes" id="UP000191408">
    <property type="component" value="Unassembled WGS sequence"/>
</dbReference>
<accession>A0A1V6N5V8</accession>
<evidence type="ECO:0000313" key="1">
    <source>
        <dbReference type="EMBL" id="OQD60090.1"/>
    </source>
</evidence>
<protein>
    <submittedName>
        <fullName evidence="1">Uncharacterized protein</fullName>
    </submittedName>
</protein>
<evidence type="ECO:0000313" key="2">
    <source>
        <dbReference type="Proteomes" id="UP000191408"/>
    </source>
</evidence>